<keyword evidence="1" id="KW-0472">Membrane</keyword>
<proteinExistence type="predicted"/>
<keyword evidence="3" id="KW-1185">Reference proteome</keyword>
<name>A0A5B8V4F2_9BACT</name>
<evidence type="ECO:0000313" key="2">
    <source>
        <dbReference type="EMBL" id="QEC66264.1"/>
    </source>
</evidence>
<gene>
    <name evidence="2" type="ORF">FRZ67_02680</name>
</gene>
<accession>A0A5B8V4F2</accession>
<keyword evidence="1" id="KW-1133">Transmembrane helix</keyword>
<protein>
    <submittedName>
        <fullName evidence="2">Uncharacterized protein</fullName>
    </submittedName>
</protein>
<evidence type="ECO:0000256" key="1">
    <source>
        <dbReference type="SAM" id="Phobius"/>
    </source>
</evidence>
<dbReference type="RefSeq" id="WP_147188064.1">
    <property type="nucleotide sequence ID" value="NZ_CP042435.1"/>
</dbReference>
<dbReference type="EMBL" id="CP042435">
    <property type="protein sequence ID" value="QEC66264.1"/>
    <property type="molecule type" value="Genomic_DNA"/>
</dbReference>
<sequence length="71" mass="7680">MKTLGIILIVVGILMFVFTNINFTTEKKVVDLGPVEINKKEDKSIAWPVWAGGVAVIAGVVLIIADKRKAS</sequence>
<reference evidence="2 3" key="1">
    <citation type="journal article" date="2016" name="Int. J. Syst. Evol. Microbiol.">
        <title>Panacibacter ginsenosidivorans gen. nov., sp. nov., with ginsenoside converting activity isolated from soil of a ginseng field.</title>
        <authorList>
            <person name="Siddiqi M.Z."/>
            <person name="Muhammad Shafi S."/>
            <person name="Choi K.D."/>
            <person name="Im W.T."/>
        </authorList>
    </citation>
    <scope>NUCLEOTIDE SEQUENCE [LARGE SCALE GENOMIC DNA]</scope>
    <source>
        <strain evidence="2 3">Gsoil1550</strain>
    </source>
</reference>
<feature type="transmembrane region" description="Helical" evidence="1">
    <location>
        <begin position="45"/>
        <end position="65"/>
    </location>
</feature>
<organism evidence="2 3">
    <name type="scientific">Panacibacter ginsenosidivorans</name>
    <dbReference type="NCBI Taxonomy" id="1813871"/>
    <lineage>
        <taxon>Bacteria</taxon>
        <taxon>Pseudomonadati</taxon>
        <taxon>Bacteroidota</taxon>
        <taxon>Chitinophagia</taxon>
        <taxon>Chitinophagales</taxon>
        <taxon>Chitinophagaceae</taxon>
        <taxon>Panacibacter</taxon>
    </lineage>
</organism>
<dbReference type="OrthoDB" id="1375121at2"/>
<keyword evidence="1" id="KW-0812">Transmembrane</keyword>
<dbReference type="KEGG" id="pgin:FRZ67_02680"/>
<dbReference type="AlphaFoldDB" id="A0A5B8V4F2"/>
<evidence type="ECO:0000313" key="3">
    <source>
        <dbReference type="Proteomes" id="UP000321533"/>
    </source>
</evidence>
<dbReference type="Proteomes" id="UP000321533">
    <property type="component" value="Chromosome"/>
</dbReference>
<feature type="transmembrane region" description="Helical" evidence="1">
    <location>
        <begin position="7"/>
        <end position="25"/>
    </location>
</feature>